<accession>A0A329TXW5</accession>
<proteinExistence type="predicted"/>
<dbReference type="InterPro" id="IPR003786">
    <property type="entry name" value="FdhD"/>
</dbReference>
<evidence type="ECO:0000256" key="2">
    <source>
        <dbReference type="ARBA" id="ARBA00023150"/>
    </source>
</evidence>
<dbReference type="GO" id="GO:0016783">
    <property type="term" value="F:sulfurtransferase activity"/>
    <property type="evidence" value="ECO:0007669"/>
    <property type="project" value="InterPro"/>
</dbReference>
<sequence length="261" mass="28097">MGRERTPMQINDLFGAAAAFETVRMPDGTEAAIPTEHAAVLYVNEQPAFRVVCTPQLLPQLALGRLLTEGWIAAAEEVEQIAVCAEGLKVNIYLNHPLTARRAAAQEVSSCCTDNVTLGSPVEVQPLRAVPHLDLQPEWVDALAAAMSAGLPLYQATHAVHSCFVLHEGRILCACEDIGRHNALDKAVGSTLLAGVPLSECVLYTSGRVPMDMVRKAIRAGVPALVSKTMPTVQSLELAAEYGLQFVCGRKHPLTLKERTK</sequence>
<dbReference type="InterPro" id="IPR016193">
    <property type="entry name" value="Cytidine_deaminase-like"/>
</dbReference>
<dbReference type="PANTHER" id="PTHR30592:SF1">
    <property type="entry name" value="SULFUR CARRIER PROTEIN FDHD"/>
    <property type="match status" value="1"/>
</dbReference>
<evidence type="ECO:0000313" key="4">
    <source>
        <dbReference type="Proteomes" id="UP000251144"/>
    </source>
</evidence>
<evidence type="ECO:0000313" key="3">
    <source>
        <dbReference type="EMBL" id="RAW54079.1"/>
    </source>
</evidence>
<dbReference type="Proteomes" id="UP000251144">
    <property type="component" value="Unassembled WGS sequence"/>
</dbReference>
<reference evidence="3 4" key="1">
    <citation type="submission" date="2018-02" db="EMBL/GenBank/DDBJ databases">
        <title>Complete genome sequencing of Faecalibacterium prausnitzii strains isolated from the human gut.</title>
        <authorList>
            <person name="Fitzgerald B.C."/>
            <person name="Shkoporov A.N."/>
            <person name="Ross P.R."/>
            <person name="Hill C."/>
        </authorList>
    </citation>
    <scope>NUCLEOTIDE SEQUENCE [LARGE SCALE GENOMIC DNA]</scope>
    <source>
        <strain evidence="3 4">APC942/32-1</strain>
    </source>
</reference>
<organism evidence="3 4">
    <name type="scientific">Faecalibacterium prausnitzii</name>
    <dbReference type="NCBI Taxonomy" id="853"/>
    <lineage>
        <taxon>Bacteria</taxon>
        <taxon>Bacillati</taxon>
        <taxon>Bacillota</taxon>
        <taxon>Clostridia</taxon>
        <taxon>Eubacteriales</taxon>
        <taxon>Oscillospiraceae</taxon>
        <taxon>Faecalibacterium</taxon>
    </lineage>
</organism>
<dbReference type="OrthoDB" id="9782042at2"/>
<protein>
    <submittedName>
        <fullName evidence="3">Sufurtransferase FdhD</fullName>
    </submittedName>
</protein>
<dbReference type="SUPFAM" id="SSF53927">
    <property type="entry name" value="Cytidine deaminase-like"/>
    <property type="match status" value="1"/>
</dbReference>
<dbReference type="GO" id="GO:0006777">
    <property type="term" value="P:Mo-molybdopterin cofactor biosynthetic process"/>
    <property type="evidence" value="ECO:0007669"/>
    <property type="project" value="UniProtKB-KW"/>
</dbReference>
<keyword evidence="3" id="KW-0808">Transferase</keyword>
<evidence type="ECO:0000256" key="1">
    <source>
        <dbReference type="ARBA" id="ARBA00022490"/>
    </source>
</evidence>
<dbReference type="Gene3D" id="3.10.20.10">
    <property type="match status" value="1"/>
</dbReference>
<dbReference type="RefSeq" id="WP_158401023.1">
    <property type="nucleotide sequence ID" value="NZ_PRLB01000006.1"/>
</dbReference>
<gene>
    <name evidence="3" type="ORF">C4N26_07950</name>
</gene>
<dbReference type="PIRSF" id="PIRSF015626">
    <property type="entry name" value="FdhD"/>
    <property type="match status" value="1"/>
</dbReference>
<dbReference type="Pfam" id="PF02634">
    <property type="entry name" value="FdhD-NarQ"/>
    <property type="match status" value="1"/>
</dbReference>
<dbReference type="EMBL" id="PRLB01000006">
    <property type="protein sequence ID" value="RAW54079.1"/>
    <property type="molecule type" value="Genomic_DNA"/>
</dbReference>
<comment type="caution">
    <text evidence="3">The sequence shown here is derived from an EMBL/GenBank/DDBJ whole genome shotgun (WGS) entry which is preliminary data.</text>
</comment>
<name>A0A329TXW5_9FIRM</name>
<dbReference type="AlphaFoldDB" id="A0A329TXW5"/>
<keyword evidence="2" id="KW-0501">Molybdenum cofactor biosynthesis</keyword>
<dbReference type="PANTHER" id="PTHR30592">
    <property type="entry name" value="FORMATE DEHYDROGENASE"/>
    <property type="match status" value="1"/>
</dbReference>
<dbReference type="Gene3D" id="3.40.140.10">
    <property type="entry name" value="Cytidine Deaminase, domain 2"/>
    <property type="match status" value="1"/>
</dbReference>
<keyword evidence="1" id="KW-0963">Cytoplasm</keyword>